<evidence type="ECO:0000256" key="1">
    <source>
        <dbReference type="SAM" id="MobiDB-lite"/>
    </source>
</evidence>
<protein>
    <submittedName>
        <fullName evidence="2">Uncharacterized protein</fullName>
    </submittedName>
</protein>
<dbReference type="EMBL" id="CM000138">
    <property type="protein sequence ID" value="EEE54248.1"/>
    <property type="molecule type" value="Genomic_DNA"/>
</dbReference>
<accession>B9EUQ6</accession>
<gene>
    <name evidence="2" type="ORF">OsJ_01123</name>
</gene>
<dbReference type="Proteomes" id="UP000007752">
    <property type="component" value="Chromosome 1"/>
</dbReference>
<dbReference type="PANTHER" id="PTHR36774">
    <property type="entry name" value="INSULIN-INDUCED PROTEIN"/>
    <property type="match status" value="1"/>
</dbReference>
<organism evidence="2">
    <name type="scientific">Oryza sativa subsp. japonica</name>
    <name type="common">Rice</name>
    <dbReference type="NCBI Taxonomy" id="39947"/>
    <lineage>
        <taxon>Eukaryota</taxon>
        <taxon>Viridiplantae</taxon>
        <taxon>Streptophyta</taxon>
        <taxon>Embryophyta</taxon>
        <taxon>Tracheophyta</taxon>
        <taxon>Spermatophyta</taxon>
        <taxon>Magnoliopsida</taxon>
        <taxon>Liliopsida</taxon>
        <taxon>Poales</taxon>
        <taxon>Poaceae</taxon>
        <taxon>BOP clade</taxon>
        <taxon>Oryzoideae</taxon>
        <taxon>Oryzeae</taxon>
        <taxon>Oryzinae</taxon>
        <taxon>Oryza</taxon>
        <taxon>Oryza sativa</taxon>
    </lineage>
</organism>
<feature type="compositionally biased region" description="Gly residues" evidence="1">
    <location>
        <begin position="43"/>
        <end position="54"/>
    </location>
</feature>
<reference evidence="2" key="1">
    <citation type="journal article" date="2005" name="PLoS Biol.">
        <title>The genomes of Oryza sativa: a history of duplications.</title>
        <authorList>
            <person name="Yu J."/>
            <person name="Wang J."/>
            <person name="Lin W."/>
            <person name="Li S."/>
            <person name="Li H."/>
            <person name="Zhou J."/>
            <person name="Ni P."/>
            <person name="Dong W."/>
            <person name="Hu S."/>
            <person name="Zeng C."/>
            <person name="Zhang J."/>
            <person name="Zhang Y."/>
            <person name="Li R."/>
            <person name="Xu Z."/>
            <person name="Li S."/>
            <person name="Li X."/>
            <person name="Zheng H."/>
            <person name="Cong L."/>
            <person name="Lin L."/>
            <person name="Yin J."/>
            <person name="Geng J."/>
            <person name="Li G."/>
            <person name="Shi J."/>
            <person name="Liu J."/>
            <person name="Lv H."/>
            <person name="Li J."/>
            <person name="Wang J."/>
            <person name="Deng Y."/>
            <person name="Ran L."/>
            <person name="Shi X."/>
            <person name="Wang X."/>
            <person name="Wu Q."/>
            <person name="Li C."/>
            <person name="Ren X."/>
            <person name="Wang J."/>
            <person name="Wang X."/>
            <person name="Li D."/>
            <person name="Liu D."/>
            <person name="Zhang X."/>
            <person name="Ji Z."/>
            <person name="Zhao W."/>
            <person name="Sun Y."/>
            <person name="Zhang Z."/>
            <person name="Bao J."/>
            <person name="Han Y."/>
            <person name="Dong L."/>
            <person name="Ji J."/>
            <person name="Chen P."/>
            <person name="Wu S."/>
            <person name="Liu J."/>
            <person name="Xiao Y."/>
            <person name="Bu D."/>
            <person name="Tan J."/>
            <person name="Yang L."/>
            <person name="Ye C."/>
            <person name="Zhang J."/>
            <person name="Xu J."/>
            <person name="Zhou Y."/>
            <person name="Yu Y."/>
            <person name="Zhang B."/>
            <person name="Zhuang S."/>
            <person name="Wei H."/>
            <person name="Liu B."/>
            <person name="Lei M."/>
            <person name="Yu H."/>
            <person name="Li Y."/>
            <person name="Xu H."/>
            <person name="Wei S."/>
            <person name="He X."/>
            <person name="Fang L."/>
            <person name="Zhang Z."/>
            <person name="Zhang Y."/>
            <person name="Huang X."/>
            <person name="Su Z."/>
            <person name="Tong W."/>
            <person name="Li J."/>
            <person name="Tong Z."/>
            <person name="Li S."/>
            <person name="Ye J."/>
            <person name="Wang L."/>
            <person name="Fang L."/>
            <person name="Lei T."/>
            <person name="Chen C."/>
            <person name="Chen H."/>
            <person name="Xu Z."/>
            <person name="Li H."/>
            <person name="Huang H."/>
            <person name="Zhang F."/>
            <person name="Xu H."/>
            <person name="Li N."/>
            <person name="Zhao C."/>
            <person name="Li S."/>
            <person name="Dong L."/>
            <person name="Huang Y."/>
            <person name="Li L."/>
            <person name="Xi Y."/>
            <person name="Qi Q."/>
            <person name="Li W."/>
            <person name="Zhang B."/>
            <person name="Hu W."/>
            <person name="Zhang Y."/>
            <person name="Tian X."/>
            <person name="Jiao Y."/>
            <person name="Liang X."/>
            <person name="Jin J."/>
            <person name="Gao L."/>
            <person name="Zheng W."/>
            <person name="Hao B."/>
            <person name="Liu S."/>
            <person name="Wang W."/>
            <person name="Yuan L."/>
            <person name="Cao M."/>
            <person name="McDermott J."/>
            <person name="Samudrala R."/>
            <person name="Wang J."/>
            <person name="Wong G.K."/>
            <person name="Yang H."/>
        </authorList>
    </citation>
    <scope>NUCLEOTIDE SEQUENCE [LARGE SCALE GENOMIC DNA]</scope>
</reference>
<dbReference type="PANTHER" id="PTHR36774:SF1">
    <property type="entry name" value="INSULIN-INDUCED PROTEIN"/>
    <property type="match status" value="1"/>
</dbReference>
<feature type="region of interest" description="Disordered" evidence="1">
    <location>
        <begin position="1"/>
        <end position="64"/>
    </location>
</feature>
<evidence type="ECO:0000313" key="2">
    <source>
        <dbReference type="EMBL" id="EEE54248.1"/>
    </source>
</evidence>
<feature type="compositionally biased region" description="Pro residues" evidence="1">
    <location>
        <begin position="9"/>
        <end position="18"/>
    </location>
</feature>
<dbReference type="AlphaFoldDB" id="B9EUQ6"/>
<reference evidence="2" key="2">
    <citation type="submission" date="2008-12" db="EMBL/GenBank/DDBJ databases">
        <title>Improved gene annotation of the rice (Oryza sativa) genomes.</title>
        <authorList>
            <person name="Wang J."/>
            <person name="Li R."/>
            <person name="Fan W."/>
            <person name="Huang Q."/>
            <person name="Zhang J."/>
            <person name="Zhou Y."/>
            <person name="Hu Y."/>
            <person name="Zi S."/>
            <person name="Li J."/>
            <person name="Ni P."/>
            <person name="Zheng H."/>
            <person name="Zhang Y."/>
            <person name="Zhao M."/>
            <person name="Hao Q."/>
            <person name="McDermott J."/>
            <person name="Samudrala R."/>
            <person name="Kristiansen K."/>
            <person name="Wong G.K.-S."/>
        </authorList>
    </citation>
    <scope>NUCLEOTIDE SEQUENCE</scope>
</reference>
<name>B9EUQ6_ORYSJ</name>
<proteinExistence type="predicted"/>
<sequence length="169" mass="17799">MRAKLAVPVPSPAPPRPPSVTFRCLRPRTPPTRAPATPARALGNGGGGGGGGSPPGTRMAGRRRRALRRRVPPLLGAFYSTVGMLQLFLDERVSPPAAAAGGSKATGSPQKTAASLVLFDCWSYPNADVQLLGEGIVSWTTTCYFVYTPFLANLARWVKAELAVDDAAR</sequence>